<accession>E5B3H9</accession>
<evidence type="ECO:0000313" key="1">
    <source>
        <dbReference type="EMBL" id="CBX80032.1"/>
    </source>
</evidence>
<gene>
    <name evidence="1" type="ORF">EAIL5_1212</name>
</gene>
<protein>
    <submittedName>
        <fullName evidence="1">Uncharacterized protein</fullName>
    </submittedName>
</protein>
<sequence length="38" mass="4529">MSLAASSTEKKEQDSDRFIGCFVYHIKQKYKFLVKFVR</sequence>
<dbReference type="EMBL" id="FR719190">
    <property type="protein sequence ID" value="CBX80032.1"/>
    <property type="molecule type" value="Genomic_DNA"/>
</dbReference>
<dbReference type="AlphaFoldDB" id="E5B3H9"/>
<name>E5B3H9_ERWAM</name>
<organism evidence="1">
    <name type="scientific">Erwinia amylovora ATCC BAA-2158</name>
    <dbReference type="NCBI Taxonomy" id="889211"/>
    <lineage>
        <taxon>Bacteria</taxon>
        <taxon>Pseudomonadati</taxon>
        <taxon>Pseudomonadota</taxon>
        <taxon>Gammaproteobacteria</taxon>
        <taxon>Enterobacterales</taxon>
        <taxon>Erwiniaceae</taxon>
        <taxon>Erwinia</taxon>
    </lineage>
</organism>
<reference evidence="1" key="1">
    <citation type="journal article" date="2011" name="J. Bacteriol.">
        <title>Genome Sequence of an Erwinia amylovora Strain with Pathogenicity Restricted to Rubus Plants.</title>
        <authorList>
            <person name="Powney R."/>
            <person name="Smits T.H."/>
            <person name="Sawbridge T."/>
            <person name="Frey B."/>
            <person name="Blom J."/>
            <person name="Frey J.E."/>
            <person name="Plummer K.M."/>
            <person name="Beer S.V."/>
            <person name="Luck J."/>
            <person name="Duffy B."/>
            <person name="Rodoni B."/>
        </authorList>
    </citation>
    <scope>NUCLEOTIDE SEQUENCE</scope>
    <source>
        <strain evidence="1">ATCC BAA-2158</strain>
    </source>
</reference>
<proteinExistence type="predicted"/>